<gene>
    <name evidence="1" type="ORF">BECKTC1821D_GA0114238_12142</name>
</gene>
<evidence type="ECO:0000313" key="1">
    <source>
        <dbReference type="EMBL" id="VFK52812.1"/>
    </source>
</evidence>
<name>A0A450ZG76_9GAMM</name>
<organism evidence="1">
    <name type="scientific">Candidatus Kentrum sp. TC</name>
    <dbReference type="NCBI Taxonomy" id="2126339"/>
    <lineage>
        <taxon>Bacteria</taxon>
        <taxon>Pseudomonadati</taxon>
        <taxon>Pseudomonadota</taxon>
        <taxon>Gammaproteobacteria</taxon>
        <taxon>Candidatus Kentrum</taxon>
    </lineage>
</organism>
<dbReference type="EMBL" id="CAADFS010000214">
    <property type="protein sequence ID" value="VFK52812.1"/>
    <property type="molecule type" value="Genomic_DNA"/>
</dbReference>
<protein>
    <recommendedName>
        <fullName evidence="2">Transposase</fullName>
    </recommendedName>
</protein>
<accession>A0A450ZG76</accession>
<sequence>MSEYCRENGLYVEQMERWKEFAIAGTESGTLLTRGQRQEWQRDKNGYPWRRMGKRLFASRAEPSAKSGPIFILSTARYENEMLH</sequence>
<evidence type="ECO:0008006" key="2">
    <source>
        <dbReference type="Google" id="ProtNLM"/>
    </source>
</evidence>
<reference evidence="1" key="1">
    <citation type="submission" date="2019-02" db="EMBL/GenBank/DDBJ databases">
        <authorList>
            <person name="Gruber-Vodicka R. H."/>
            <person name="Seah K. B. B."/>
        </authorList>
    </citation>
    <scope>NUCLEOTIDE SEQUENCE</scope>
    <source>
        <strain evidence="1">BECK_BZ123</strain>
    </source>
</reference>
<proteinExistence type="predicted"/>
<dbReference type="AlphaFoldDB" id="A0A450ZG76"/>